<dbReference type="EMBL" id="CM055112">
    <property type="protein sequence ID" value="KAJ7517624.1"/>
    <property type="molecule type" value="Genomic_DNA"/>
</dbReference>
<reference evidence="2" key="1">
    <citation type="journal article" date="2024" name="Proc. Natl. Acad. Sci. U.S.A.">
        <title>Extraordinary preservation of gene collinearity over three hundred million years revealed in homosporous lycophytes.</title>
        <authorList>
            <person name="Li C."/>
            <person name="Wickell D."/>
            <person name="Kuo L.Y."/>
            <person name="Chen X."/>
            <person name="Nie B."/>
            <person name="Liao X."/>
            <person name="Peng D."/>
            <person name="Ji J."/>
            <person name="Jenkins J."/>
            <person name="Williams M."/>
            <person name="Shu S."/>
            <person name="Plott C."/>
            <person name="Barry K."/>
            <person name="Rajasekar S."/>
            <person name="Grimwood J."/>
            <person name="Han X."/>
            <person name="Sun S."/>
            <person name="Hou Z."/>
            <person name="He W."/>
            <person name="Dai G."/>
            <person name="Sun C."/>
            <person name="Schmutz J."/>
            <person name="Leebens-Mack J.H."/>
            <person name="Li F.W."/>
            <person name="Wang L."/>
        </authorList>
    </citation>
    <scope>NUCLEOTIDE SEQUENCE [LARGE SCALE GENOMIC DNA]</scope>
    <source>
        <strain evidence="2">cv. PW_Plant_1</strain>
    </source>
</reference>
<accession>A0ACC2AJ77</accession>
<evidence type="ECO:0000313" key="1">
    <source>
        <dbReference type="EMBL" id="KAJ7517624.1"/>
    </source>
</evidence>
<evidence type="ECO:0000313" key="2">
    <source>
        <dbReference type="Proteomes" id="UP001162992"/>
    </source>
</evidence>
<keyword evidence="2" id="KW-1185">Reference proteome</keyword>
<protein>
    <submittedName>
        <fullName evidence="1">Uncharacterized protein</fullName>
    </submittedName>
</protein>
<name>A0ACC2AJ77_DIPCM</name>
<gene>
    <name evidence="1" type="ORF">O6H91_21G032000</name>
</gene>
<comment type="caution">
    <text evidence="1">The sequence shown here is derived from an EMBL/GenBank/DDBJ whole genome shotgun (WGS) entry which is preliminary data.</text>
</comment>
<dbReference type="Proteomes" id="UP001162992">
    <property type="component" value="Chromosome 21"/>
</dbReference>
<sequence>MELTFGLLSLYCPRDFEMLESFVVVQGAAFLKPLASPLRAVARSKKSFGKRGQLVELPLSILKKAKAMASTRSVSVVDGNLQIYGKPILTRVPEDLVVKEDENTANNRGAFLGTCFPEKNSRHVFPIGCLQGHRFVCCFRFKLWWMTQRMGTLGREVPLETQFLLLESRSDSAPTEPETEENTVYIMFLPLLEGQFRASLQGNERDELEVCLESGDPTVQTSEGMHSVYIHAGTNPYQVISESFRAMEAHLQTFQCREKKKMPGMLDWFGWCTWNAFYTEVTALGVLEGAKSLMSGGTPPRFLIIDDGWQSVESNRPATDLVTDGTQYASRLIHLKENRKFQEDGHEGHRQEDPSLGLQHFIQKLKQECSFKYIYMWHAVIGYWGGVKPGVAGMEHFDSDLTYPVHSPGILQNQPEMALDSLTVNGLGVVNPQKVSDFYNELHGYLAAAGVDGVKVDVQSILETLGTGHGGRVLLTRQYQQALQASVQRNFPDNGCIACMSHHTDAIYSSQHTAVVRASDDFWPQDPASHTIHIASVAFNSLFLGEIMQPDWDMFQSLHPAAEFHAAARAIGGCPIYVSDEPGKHDFDLLKKLVLPDGSILRAQLPGRPTRDSLFSDPARDGCSLLKIWNMNEYTGILGAFNCQGAGWCKNEKKNVIHDQSPKALTGKVCADDIDLLSTIAEKDWDGDTIFHKHRTGELVLVPKTATLSVTLQVLEYEVFTVVPLKTLGTGVRFAPVGISHMFNSGGAIESMEVFNLNKEDNKSELIHKTPSDLSSPLTSLDIHSSSVAVKLSIHGYGQFTAYSSQRPNYCIVDSIITDFTYEEQSGCVTLILPKAEDQLSQLTFNY</sequence>
<organism evidence="1 2">
    <name type="scientific">Diphasiastrum complanatum</name>
    <name type="common">Issler's clubmoss</name>
    <name type="synonym">Lycopodium complanatum</name>
    <dbReference type="NCBI Taxonomy" id="34168"/>
    <lineage>
        <taxon>Eukaryota</taxon>
        <taxon>Viridiplantae</taxon>
        <taxon>Streptophyta</taxon>
        <taxon>Embryophyta</taxon>
        <taxon>Tracheophyta</taxon>
        <taxon>Lycopodiopsida</taxon>
        <taxon>Lycopodiales</taxon>
        <taxon>Lycopodiaceae</taxon>
        <taxon>Lycopodioideae</taxon>
        <taxon>Diphasiastrum</taxon>
    </lineage>
</organism>
<proteinExistence type="predicted"/>